<comment type="caution">
    <text evidence="2">The sequence shown here is derived from an EMBL/GenBank/DDBJ whole genome shotgun (WGS) entry which is preliminary data.</text>
</comment>
<reference evidence="2" key="2">
    <citation type="submission" date="2020-11" db="EMBL/GenBank/DDBJ databases">
        <authorList>
            <person name="McCartney M.A."/>
            <person name="Auch B."/>
            <person name="Kono T."/>
            <person name="Mallez S."/>
            <person name="Becker A."/>
            <person name="Gohl D.M."/>
            <person name="Silverstein K.A.T."/>
            <person name="Koren S."/>
            <person name="Bechman K.B."/>
            <person name="Herman A."/>
            <person name="Abrahante J.E."/>
            <person name="Garbe J."/>
        </authorList>
    </citation>
    <scope>NUCLEOTIDE SEQUENCE</scope>
    <source>
        <strain evidence="2">Duluth1</strain>
        <tissue evidence="2">Whole animal</tissue>
    </source>
</reference>
<feature type="compositionally biased region" description="Basic residues" evidence="1">
    <location>
        <begin position="1"/>
        <end position="16"/>
    </location>
</feature>
<dbReference type="Proteomes" id="UP000828390">
    <property type="component" value="Unassembled WGS sequence"/>
</dbReference>
<protein>
    <submittedName>
        <fullName evidence="2">Uncharacterized protein</fullName>
    </submittedName>
</protein>
<proteinExistence type="predicted"/>
<sequence>MSGRHASLRLQRRRGKTSQAKTSAMTPMPLSEKTPMQDGLWMAHRTLKQLQRPWRKQERKYL</sequence>
<name>A0A9D4N405_DREPO</name>
<keyword evidence="3" id="KW-1185">Reference proteome</keyword>
<reference evidence="2" key="1">
    <citation type="journal article" date="2019" name="bioRxiv">
        <title>The Genome of the Zebra Mussel, Dreissena polymorpha: A Resource for Invasive Species Research.</title>
        <authorList>
            <person name="McCartney M.A."/>
            <person name="Auch B."/>
            <person name="Kono T."/>
            <person name="Mallez S."/>
            <person name="Zhang Y."/>
            <person name="Obille A."/>
            <person name="Becker A."/>
            <person name="Abrahante J.E."/>
            <person name="Garbe J."/>
            <person name="Badalamenti J.P."/>
            <person name="Herman A."/>
            <person name="Mangelson H."/>
            <person name="Liachko I."/>
            <person name="Sullivan S."/>
            <person name="Sone E.D."/>
            <person name="Koren S."/>
            <person name="Silverstein K.A.T."/>
            <person name="Beckman K.B."/>
            <person name="Gohl D.M."/>
        </authorList>
    </citation>
    <scope>NUCLEOTIDE SEQUENCE</scope>
    <source>
        <strain evidence="2">Duluth1</strain>
        <tissue evidence="2">Whole animal</tissue>
    </source>
</reference>
<dbReference type="AlphaFoldDB" id="A0A9D4N405"/>
<accession>A0A9D4N405</accession>
<evidence type="ECO:0000313" key="3">
    <source>
        <dbReference type="Proteomes" id="UP000828390"/>
    </source>
</evidence>
<feature type="region of interest" description="Disordered" evidence="1">
    <location>
        <begin position="1"/>
        <end position="38"/>
    </location>
</feature>
<organism evidence="2 3">
    <name type="scientific">Dreissena polymorpha</name>
    <name type="common">Zebra mussel</name>
    <name type="synonym">Mytilus polymorpha</name>
    <dbReference type="NCBI Taxonomy" id="45954"/>
    <lineage>
        <taxon>Eukaryota</taxon>
        <taxon>Metazoa</taxon>
        <taxon>Spiralia</taxon>
        <taxon>Lophotrochozoa</taxon>
        <taxon>Mollusca</taxon>
        <taxon>Bivalvia</taxon>
        <taxon>Autobranchia</taxon>
        <taxon>Heteroconchia</taxon>
        <taxon>Euheterodonta</taxon>
        <taxon>Imparidentia</taxon>
        <taxon>Neoheterodontei</taxon>
        <taxon>Myida</taxon>
        <taxon>Dreissenoidea</taxon>
        <taxon>Dreissenidae</taxon>
        <taxon>Dreissena</taxon>
    </lineage>
</organism>
<evidence type="ECO:0000256" key="1">
    <source>
        <dbReference type="SAM" id="MobiDB-lite"/>
    </source>
</evidence>
<gene>
    <name evidence="2" type="ORF">DPMN_013269</name>
</gene>
<dbReference type="EMBL" id="JAIWYP010000001">
    <property type="protein sequence ID" value="KAH3889218.1"/>
    <property type="molecule type" value="Genomic_DNA"/>
</dbReference>
<evidence type="ECO:0000313" key="2">
    <source>
        <dbReference type="EMBL" id="KAH3889218.1"/>
    </source>
</evidence>